<dbReference type="RefSeq" id="WP_151727969.1">
    <property type="nucleotide sequence ID" value="NZ_BKZV01000002.1"/>
</dbReference>
<feature type="compositionally biased region" description="Polar residues" evidence="1">
    <location>
        <begin position="116"/>
        <end position="130"/>
    </location>
</feature>
<dbReference type="SUPFAM" id="SSF49899">
    <property type="entry name" value="Concanavalin A-like lectins/glucanases"/>
    <property type="match status" value="1"/>
</dbReference>
<dbReference type="AlphaFoldDB" id="A0A5J4K6K3"/>
<accession>A0A5J4K6K3</accession>
<dbReference type="InterPro" id="IPR008971">
    <property type="entry name" value="HSP40/DnaJ_pept-bd"/>
</dbReference>
<dbReference type="GO" id="GO:0051082">
    <property type="term" value="F:unfolded protein binding"/>
    <property type="evidence" value="ECO:0007669"/>
    <property type="project" value="InterPro"/>
</dbReference>
<dbReference type="EMBL" id="BKZV01000002">
    <property type="protein sequence ID" value="GER83165.1"/>
    <property type="molecule type" value="Genomic_DNA"/>
</dbReference>
<reference evidence="4 5" key="1">
    <citation type="journal article" date="2019" name="Int. J. Syst. Evol. Microbiol.">
        <title>Thermogemmatispora aurantia sp. nov. and Thermogemmatispora argillosa sp. nov., within the class Ktedonobacteria, and emended description of the genus Thermogemmatispora.</title>
        <authorList>
            <person name="Zheng Y."/>
            <person name="Wang C.M."/>
            <person name="Sakai Y."/>
            <person name="Abe K."/>
            <person name="Yokota A."/>
            <person name="Yabe S."/>
        </authorList>
    </citation>
    <scope>NUCLEOTIDE SEQUENCE [LARGE SCALE GENOMIC DNA]</scope>
    <source>
        <strain evidence="4 5">A1-2</strain>
    </source>
</reference>
<dbReference type="GO" id="GO:0006457">
    <property type="term" value="P:protein folding"/>
    <property type="evidence" value="ECO:0007669"/>
    <property type="project" value="InterPro"/>
</dbReference>
<dbReference type="Pfam" id="PF06439">
    <property type="entry name" value="3keto-disac_hyd"/>
    <property type="match status" value="1"/>
</dbReference>
<dbReference type="SUPFAM" id="SSF49493">
    <property type="entry name" value="HSP40/DnaJ peptide-binding domain"/>
    <property type="match status" value="1"/>
</dbReference>
<evidence type="ECO:0000313" key="5">
    <source>
        <dbReference type="Proteomes" id="UP000334820"/>
    </source>
</evidence>
<dbReference type="Gene3D" id="2.60.120.560">
    <property type="entry name" value="Exo-inulinase, domain 1"/>
    <property type="match status" value="1"/>
</dbReference>
<organism evidence="4 5">
    <name type="scientific">Thermogemmatispora aurantia</name>
    <dbReference type="NCBI Taxonomy" id="2045279"/>
    <lineage>
        <taxon>Bacteria</taxon>
        <taxon>Bacillati</taxon>
        <taxon>Chloroflexota</taxon>
        <taxon>Ktedonobacteria</taxon>
        <taxon>Thermogemmatisporales</taxon>
        <taxon>Thermogemmatisporaceae</taxon>
        <taxon>Thermogemmatispora</taxon>
    </lineage>
</organism>
<proteinExistence type="predicted"/>
<keyword evidence="2" id="KW-1133">Transmembrane helix</keyword>
<feature type="transmembrane region" description="Helical" evidence="2">
    <location>
        <begin position="161"/>
        <end position="184"/>
    </location>
</feature>
<feature type="compositionally biased region" description="Low complexity" evidence="1">
    <location>
        <begin position="134"/>
        <end position="152"/>
    </location>
</feature>
<dbReference type="InterPro" id="IPR010496">
    <property type="entry name" value="AL/BT2_dom"/>
</dbReference>
<evidence type="ECO:0000313" key="4">
    <source>
        <dbReference type="EMBL" id="GER83165.1"/>
    </source>
</evidence>
<evidence type="ECO:0000256" key="1">
    <source>
        <dbReference type="SAM" id="MobiDB-lite"/>
    </source>
</evidence>
<protein>
    <recommendedName>
        <fullName evidence="3">3-keto-alpha-glucoside-1,2-lyase/3-keto-2-hydroxy-glucal hydratase domain-containing protein</fullName>
    </recommendedName>
</protein>
<name>A0A5J4K6K3_9CHLR</name>
<comment type="caution">
    <text evidence="4">The sequence shown here is derived from an EMBL/GenBank/DDBJ whole genome shotgun (WGS) entry which is preliminary data.</text>
</comment>
<gene>
    <name evidence="4" type="ORF">KTAU_18020</name>
</gene>
<keyword evidence="2" id="KW-0472">Membrane</keyword>
<dbReference type="InterPro" id="IPR013320">
    <property type="entry name" value="ConA-like_dom_sf"/>
</dbReference>
<evidence type="ECO:0000256" key="2">
    <source>
        <dbReference type="SAM" id="Phobius"/>
    </source>
</evidence>
<keyword evidence="5" id="KW-1185">Reference proteome</keyword>
<feature type="domain" description="3-keto-alpha-glucoside-1,2-lyase/3-keto-2-hydroxy-glucal hydratase" evidence="3">
    <location>
        <begin position="248"/>
        <end position="419"/>
    </location>
</feature>
<dbReference type="Gene3D" id="2.60.260.20">
    <property type="entry name" value="Urease metallochaperone UreE, N-terminal domain"/>
    <property type="match status" value="1"/>
</dbReference>
<feature type="region of interest" description="Disordered" evidence="1">
    <location>
        <begin position="73"/>
        <end position="95"/>
    </location>
</feature>
<sequence>MPSPSEPQRRDDLYATLAISAEEARIGTSRILTLPDGRQLPITLPAGVQSGQQLSFAGQGRRRDDGTYGSLQLTITVLPGPPPGGAPGLPSEEEAPTLLSGDRLQLAVPTALAPSLPTTGQAALPSSQTPGPLPQTRSSPSPSWPRSAPAQQKSASSRRPLWLVATAVVLLVLISSAVLLGQHWQQAQGQASATATSAAATALAATRQADAQASVVAQATVAAQATASVIAANPNPYPAGGGKLVLYTPLSDAQNSIGWETSIHCTFHSGAYHVVSQDPRYFDHCSNGISYSDFTLEVEMTIVAGDQGGLLFRGADIGNNKYYLFQVSTTGIYTLFVYTGGDQTAELARGVALTYERGLGQTNLLALVARGNHLTLYLNHQQVVAVTDGHYRAGQLALLSVPFADGGQLTEVAYRNLKVWTF</sequence>
<feature type="region of interest" description="Disordered" evidence="1">
    <location>
        <begin position="115"/>
        <end position="156"/>
    </location>
</feature>
<evidence type="ECO:0000259" key="3">
    <source>
        <dbReference type="Pfam" id="PF06439"/>
    </source>
</evidence>
<keyword evidence="2" id="KW-0812">Transmembrane</keyword>
<dbReference type="GO" id="GO:0016787">
    <property type="term" value="F:hydrolase activity"/>
    <property type="evidence" value="ECO:0007669"/>
    <property type="project" value="InterPro"/>
</dbReference>
<dbReference type="Proteomes" id="UP000334820">
    <property type="component" value="Unassembled WGS sequence"/>
</dbReference>